<accession>A0A9W9XNG9</accession>
<dbReference type="GeneID" id="81620664"/>
<organism evidence="2 3">
    <name type="scientific">Penicillium diatomitis</name>
    <dbReference type="NCBI Taxonomy" id="2819901"/>
    <lineage>
        <taxon>Eukaryota</taxon>
        <taxon>Fungi</taxon>
        <taxon>Dikarya</taxon>
        <taxon>Ascomycota</taxon>
        <taxon>Pezizomycotina</taxon>
        <taxon>Eurotiomycetes</taxon>
        <taxon>Eurotiomycetidae</taxon>
        <taxon>Eurotiales</taxon>
        <taxon>Aspergillaceae</taxon>
        <taxon>Penicillium</taxon>
    </lineage>
</organism>
<evidence type="ECO:0000313" key="3">
    <source>
        <dbReference type="Proteomes" id="UP001148312"/>
    </source>
</evidence>
<name>A0A9W9XNG9_9EURO</name>
<gene>
    <name evidence="2" type="ORF">N7539_000811</name>
</gene>
<evidence type="ECO:0000313" key="2">
    <source>
        <dbReference type="EMBL" id="KAJ5495695.1"/>
    </source>
</evidence>
<dbReference type="RefSeq" id="XP_056794708.1">
    <property type="nucleotide sequence ID" value="XM_056930415.1"/>
</dbReference>
<dbReference type="Proteomes" id="UP001148312">
    <property type="component" value="Unassembled WGS sequence"/>
</dbReference>
<dbReference type="EMBL" id="JAPWDQ010000001">
    <property type="protein sequence ID" value="KAJ5495695.1"/>
    <property type="molecule type" value="Genomic_DNA"/>
</dbReference>
<reference evidence="2" key="1">
    <citation type="submission" date="2022-12" db="EMBL/GenBank/DDBJ databases">
        <authorList>
            <person name="Petersen C."/>
        </authorList>
    </citation>
    <scope>NUCLEOTIDE SEQUENCE</scope>
    <source>
        <strain evidence="2">IBT 30728</strain>
    </source>
</reference>
<feature type="compositionally biased region" description="Basic and acidic residues" evidence="1">
    <location>
        <begin position="211"/>
        <end position="221"/>
    </location>
</feature>
<feature type="region of interest" description="Disordered" evidence="1">
    <location>
        <begin position="209"/>
        <end position="454"/>
    </location>
</feature>
<keyword evidence="3" id="KW-1185">Reference proteome</keyword>
<feature type="compositionally biased region" description="Polar residues" evidence="1">
    <location>
        <begin position="92"/>
        <end position="102"/>
    </location>
</feature>
<feature type="compositionally biased region" description="Basic and acidic residues" evidence="1">
    <location>
        <begin position="396"/>
        <end position="421"/>
    </location>
</feature>
<proteinExistence type="predicted"/>
<feature type="compositionally biased region" description="Basic and acidic residues" evidence="1">
    <location>
        <begin position="45"/>
        <end position="59"/>
    </location>
</feature>
<feature type="compositionally biased region" description="Basic and acidic residues" evidence="1">
    <location>
        <begin position="374"/>
        <end position="384"/>
    </location>
</feature>
<feature type="compositionally biased region" description="Polar residues" evidence="1">
    <location>
        <begin position="348"/>
        <end position="359"/>
    </location>
</feature>
<reference evidence="2" key="2">
    <citation type="journal article" date="2023" name="IMA Fungus">
        <title>Comparative genomic study of the Penicillium genus elucidates a diverse pangenome and 15 lateral gene transfer events.</title>
        <authorList>
            <person name="Petersen C."/>
            <person name="Sorensen T."/>
            <person name="Nielsen M.R."/>
            <person name="Sondergaard T.E."/>
            <person name="Sorensen J.L."/>
            <person name="Fitzpatrick D.A."/>
            <person name="Frisvad J.C."/>
            <person name="Nielsen K.L."/>
        </authorList>
    </citation>
    <scope>NUCLEOTIDE SEQUENCE</scope>
    <source>
        <strain evidence="2">IBT 30728</strain>
    </source>
</reference>
<evidence type="ECO:0000256" key="1">
    <source>
        <dbReference type="SAM" id="MobiDB-lite"/>
    </source>
</evidence>
<protein>
    <submittedName>
        <fullName evidence="2">Uncharacterized protein</fullName>
    </submittedName>
</protein>
<sequence>MIPKIRPDVPSSSDEDLPQNKTTLDRTEGQHHANHIQLNEAILSSRREPEGGMRERGADEAAYDSEADLLHHNIRSMSDDSDSIANEPSEYDTAQSDLPSTSTHREPHSIDNTTLNVRRVTSRRSKSSADLMTALNFHFSDSEGEREDDFASFGSDSETIRAKQLEADGLVDVEVGEPLNNPQEQRLPAFHELTVIGPFIESKFGAYAADHGSRQPEREPSDQPPVHDLPGQRVNRQESHATASLISPEASRCPHPEPGKQVSPPQGRQSPIPDGPELEIQDLKAQVPDAKESSTGKFSPTASAAPGLELQKTEYQEADPTGPEDSGLGPGYEESKIPHSGFWESDSQEQGSPALQSPEPNVPMQDAEGPGSPEPEHSQIERSESISPLAASAESDALKSESSDFEYKEGEFSEPDRRGRDSPSPVHQETNRQGVEVPEGDSYARNANESNSHKAEVRKLRSWLAEQIESSPQGVLWEKLRNTRRALRRVARYPMPECFTGADILITEMRQLYYEIVNDAKLPTLTQAKLLNLCHAIRTEARRVFVYAAEEVPDTGEGAMLLIQFEAHVVRRLITIVEFGYKSYVVCGHRAERQFRAVLDLLSWCSKQICNYADTGYLQKTRATSRPLLLSLSRLIKCVENGEIARSLETSRSAGIGQPRRTSQASILHSQDGSTVFPEWSQVTQHNLPPSGCSWSLDEEDAVHEGVDRFSGQSSSLCLGLNVLTDQQVGLGNYEDRIDLILSIITHFGDRLRRHTYQEIEAKMDEFC</sequence>
<dbReference type="AlphaFoldDB" id="A0A9W9XNG9"/>
<feature type="region of interest" description="Disordered" evidence="1">
    <location>
        <begin position="1"/>
        <end position="112"/>
    </location>
</feature>
<comment type="caution">
    <text evidence="2">The sequence shown here is derived from an EMBL/GenBank/DDBJ whole genome shotgun (WGS) entry which is preliminary data.</text>
</comment>